<protein>
    <submittedName>
        <fullName evidence="1">Uncharacterized protein</fullName>
    </submittedName>
</protein>
<dbReference type="EMBL" id="JAIWYP010000012">
    <property type="protein sequence ID" value="KAH3726337.1"/>
    <property type="molecule type" value="Genomic_DNA"/>
</dbReference>
<organism evidence="1 2">
    <name type="scientific">Dreissena polymorpha</name>
    <name type="common">Zebra mussel</name>
    <name type="synonym">Mytilus polymorpha</name>
    <dbReference type="NCBI Taxonomy" id="45954"/>
    <lineage>
        <taxon>Eukaryota</taxon>
        <taxon>Metazoa</taxon>
        <taxon>Spiralia</taxon>
        <taxon>Lophotrochozoa</taxon>
        <taxon>Mollusca</taxon>
        <taxon>Bivalvia</taxon>
        <taxon>Autobranchia</taxon>
        <taxon>Heteroconchia</taxon>
        <taxon>Euheterodonta</taxon>
        <taxon>Imparidentia</taxon>
        <taxon>Neoheterodontei</taxon>
        <taxon>Myida</taxon>
        <taxon>Dreissenoidea</taxon>
        <taxon>Dreissenidae</taxon>
        <taxon>Dreissena</taxon>
    </lineage>
</organism>
<name>A0A9D4CKU1_DREPO</name>
<reference evidence="1" key="1">
    <citation type="journal article" date="2019" name="bioRxiv">
        <title>The Genome of the Zebra Mussel, Dreissena polymorpha: A Resource for Invasive Species Research.</title>
        <authorList>
            <person name="McCartney M.A."/>
            <person name="Auch B."/>
            <person name="Kono T."/>
            <person name="Mallez S."/>
            <person name="Zhang Y."/>
            <person name="Obille A."/>
            <person name="Becker A."/>
            <person name="Abrahante J.E."/>
            <person name="Garbe J."/>
            <person name="Badalamenti J.P."/>
            <person name="Herman A."/>
            <person name="Mangelson H."/>
            <person name="Liachko I."/>
            <person name="Sullivan S."/>
            <person name="Sone E.D."/>
            <person name="Koren S."/>
            <person name="Silverstein K.A.T."/>
            <person name="Beckman K.B."/>
            <person name="Gohl D.M."/>
        </authorList>
    </citation>
    <scope>NUCLEOTIDE SEQUENCE</scope>
    <source>
        <strain evidence="1">Duluth1</strain>
        <tissue evidence="1">Whole animal</tissue>
    </source>
</reference>
<keyword evidence="2" id="KW-1185">Reference proteome</keyword>
<sequence length="110" mass="12946">MQATVTSPTVLKVATITSPTVLKVETVKSANVLKQLPLLMLQSLKMPVPYHSYYQHYYYCFLYYHYYTNYYVENKAMIEETRDMCEKISKLFSVSAVQDEISKHLNEWKS</sequence>
<comment type="caution">
    <text evidence="1">The sequence shown here is derived from an EMBL/GenBank/DDBJ whole genome shotgun (WGS) entry which is preliminary data.</text>
</comment>
<dbReference type="Proteomes" id="UP000828390">
    <property type="component" value="Unassembled WGS sequence"/>
</dbReference>
<reference evidence="1" key="2">
    <citation type="submission" date="2020-11" db="EMBL/GenBank/DDBJ databases">
        <authorList>
            <person name="McCartney M.A."/>
            <person name="Auch B."/>
            <person name="Kono T."/>
            <person name="Mallez S."/>
            <person name="Becker A."/>
            <person name="Gohl D.M."/>
            <person name="Silverstein K.A.T."/>
            <person name="Koren S."/>
            <person name="Bechman K.B."/>
            <person name="Herman A."/>
            <person name="Abrahante J.E."/>
            <person name="Garbe J."/>
        </authorList>
    </citation>
    <scope>NUCLEOTIDE SEQUENCE</scope>
    <source>
        <strain evidence="1">Duluth1</strain>
        <tissue evidence="1">Whole animal</tissue>
    </source>
</reference>
<accession>A0A9D4CKU1</accession>
<gene>
    <name evidence="1" type="ORF">DPMN_052199</name>
</gene>
<dbReference type="AlphaFoldDB" id="A0A9D4CKU1"/>
<evidence type="ECO:0000313" key="1">
    <source>
        <dbReference type="EMBL" id="KAH3726337.1"/>
    </source>
</evidence>
<proteinExistence type="predicted"/>
<evidence type="ECO:0000313" key="2">
    <source>
        <dbReference type="Proteomes" id="UP000828390"/>
    </source>
</evidence>